<comment type="similarity">
    <text evidence="3 10 13">Belongs to the IPP transferase family.</text>
</comment>
<comment type="cofactor">
    <cofactor evidence="1 10">
        <name>Mg(2+)</name>
        <dbReference type="ChEBI" id="CHEBI:18420"/>
    </cofactor>
</comment>
<keyword evidence="6 10" id="KW-0547">Nucleotide-binding</keyword>
<evidence type="ECO:0000256" key="5">
    <source>
        <dbReference type="ARBA" id="ARBA00022694"/>
    </source>
</evidence>
<feature type="binding site" evidence="10">
    <location>
        <begin position="16"/>
        <end position="21"/>
    </location>
    <ligand>
        <name>substrate</name>
    </ligand>
</feature>
<dbReference type="Proteomes" id="UP000075418">
    <property type="component" value="Unassembled WGS sequence"/>
</dbReference>
<dbReference type="GO" id="GO:0006400">
    <property type="term" value="P:tRNA modification"/>
    <property type="evidence" value="ECO:0007669"/>
    <property type="project" value="TreeGrafter"/>
</dbReference>
<dbReference type="InterPro" id="IPR018022">
    <property type="entry name" value="IPT"/>
</dbReference>
<feature type="binding site" evidence="10">
    <location>
        <begin position="14"/>
        <end position="21"/>
    </location>
    <ligand>
        <name>ATP</name>
        <dbReference type="ChEBI" id="CHEBI:30616"/>
    </ligand>
</feature>
<keyword evidence="5 10" id="KW-0819">tRNA processing</keyword>
<dbReference type="SUPFAM" id="SSF52540">
    <property type="entry name" value="P-loop containing nucleoside triphosphate hydrolases"/>
    <property type="match status" value="2"/>
</dbReference>
<dbReference type="PANTHER" id="PTHR11088">
    <property type="entry name" value="TRNA DIMETHYLALLYLTRANSFERASE"/>
    <property type="match status" value="1"/>
</dbReference>
<comment type="catalytic activity">
    <reaction evidence="9 10 11">
        <text>adenosine(37) in tRNA + dimethylallyl diphosphate = N(6)-dimethylallyladenosine(37) in tRNA + diphosphate</text>
        <dbReference type="Rhea" id="RHEA:26482"/>
        <dbReference type="Rhea" id="RHEA-COMP:10162"/>
        <dbReference type="Rhea" id="RHEA-COMP:10375"/>
        <dbReference type="ChEBI" id="CHEBI:33019"/>
        <dbReference type="ChEBI" id="CHEBI:57623"/>
        <dbReference type="ChEBI" id="CHEBI:74411"/>
        <dbReference type="ChEBI" id="CHEBI:74415"/>
        <dbReference type="EC" id="2.5.1.75"/>
    </reaction>
</comment>
<evidence type="ECO:0000256" key="1">
    <source>
        <dbReference type="ARBA" id="ARBA00001946"/>
    </source>
</evidence>
<dbReference type="EC" id="2.5.1.75" evidence="10"/>
<sequence length="315" mass="36077">MLQQQKPFIVVIVGPTAVGKTEFSIELAKRINGEIISGDSMQVYKGMDIGTAKVSTEEMDGVPHYMIDILNPDDTFSAYDFKNRAQTLISKITAKGKTPIIVGGTGLYIQSLIYNYAFEDETISEEKAKELDEKMQQFESYSNQELHDYLKSFDPESATAIHPNNRKRVLRAIQFYLKTKKLLSSRKKMQQFTENYDTLLLGMEMSRDLLYDRINKRVDIMLENGLLSEVEQLVEHGYESCQSMQAIGYKEIVPVVKGSVSLAQASEKLKQHSRNYAKRQMTWFKNKLDVIWLNKETKSLSLILDEVSAQINRRS</sequence>
<dbReference type="InterPro" id="IPR027417">
    <property type="entry name" value="P-loop_NTPase"/>
</dbReference>
<dbReference type="EMBL" id="LUGM01000002">
    <property type="protein sequence ID" value="KYH15382.1"/>
    <property type="molecule type" value="Genomic_DNA"/>
</dbReference>
<dbReference type="HAMAP" id="MF_00185">
    <property type="entry name" value="IPP_trans"/>
    <property type="match status" value="1"/>
</dbReference>
<evidence type="ECO:0000256" key="7">
    <source>
        <dbReference type="ARBA" id="ARBA00022840"/>
    </source>
</evidence>
<dbReference type="Gene3D" id="1.10.20.140">
    <property type="match status" value="1"/>
</dbReference>
<evidence type="ECO:0000256" key="10">
    <source>
        <dbReference type="HAMAP-Rule" id="MF_00185"/>
    </source>
</evidence>
<comment type="caution">
    <text evidence="14">The sequence shown here is derived from an EMBL/GenBank/DDBJ whole genome shotgun (WGS) entry which is preliminary data.</text>
</comment>
<dbReference type="PANTHER" id="PTHR11088:SF60">
    <property type="entry name" value="TRNA DIMETHYLALLYLTRANSFERASE"/>
    <property type="match status" value="1"/>
</dbReference>
<reference evidence="14 15" key="1">
    <citation type="submission" date="2016-02" db="EMBL/GenBank/DDBJ databases">
        <title>Draft genome sequence of hydrocarbon degrading Staphylococcus saprophyticus Strain CNV2, isolated from crude-oil contaminated soil from Noonmati Oil Refinery, Guwahati, Assam, India.</title>
        <authorList>
            <person name="Mukherjee A."/>
            <person name="Chettri B."/>
            <person name="Langpoklakpam J."/>
            <person name="Singh A.K."/>
            <person name="Chattopadhyay D.J."/>
        </authorList>
    </citation>
    <scope>NUCLEOTIDE SEQUENCE [LARGE SCALE GENOMIC DNA]</scope>
    <source>
        <strain evidence="14 15">CNV2</strain>
    </source>
</reference>
<keyword evidence="4 10" id="KW-0808">Transferase</keyword>
<dbReference type="GO" id="GO:0005524">
    <property type="term" value="F:ATP binding"/>
    <property type="evidence" value="ECO:0007669"/>
    <property type="project" value="UniProtKB-UniRule"/>
</dbReference>
<dbReference type="GO" id="GO:0052381">
    <property type="term" value="F:tRNA dimethylallyltransferase activity"/>
    <property type="evidence" value="ECO:0007669"/>
    <property type="project" value="UniProtKB-UniRule"/>
</dbReference>
<proteinExistence type="inferred from homology"/>
<comment type="function">
    <text evidence="2 10 12">Catalyzes the transfer of a dimethylallyl group onto the adenine at position 37 in tRNAs that read codons beginning with uridine, leading to the formation of N6-(dimethylallyl)adenosine (i(6)A).</text>
</comment>
<evidence type="ECO:0000256" key="9">
    <source>
        <dbReference type="ARBA" id="ARBA00049563"/>
    </source>
</evidence>
<dbReference type="AlphaFoldDB" id="A0A151A7P2"/>
<evidence type="ECO:0000313" key="15">
    <source>
        <dbReference type="Proteomes" id="UP000075418"/>
    </source>
</evidence>
<feature type="region of interest" description="Interaction with substrate tRNA" evidence="10">
    <location>
        <begin position="39"/>
        <end position="42"/>
    </location>
</feature>
<evidence type="ECO:0000256" key="12">
    <source>
        <dbReference type="RuleBase" id="RU003784"/>
    </source>
</evidence>
<dbReference type="Pfam" id="PF01715">
    <property type="entry name" value="IPPT"/>
    <property type="match status" value="1"/>
</dbReference>
<evidence type="ECO:0000256" key="13">
    <source>
        <dbReference type="RuleBase" id="RU003785"/>
    </source>
</evidence>
<keyword evidence="7 10" id="KW-0067">ATP-binding</keyword>
<comment type="subunit">
    <text evidence="10">Monomer.</text>
</comment>
<evidence type="ECO:0000256" key="3">
    <source>
        <dbReference type="ARBA" id="ARBA00005842"/>
    </source>
</evidence>
<evidence type="ECO:0000313" key="14">
    <source>
        <dbReference type="EMBL" id="KYH15382.1"/>
    </source>
</evidence>
<keyword evidence="8 10" id="KW-0460">Magnesium</keyword>
<evidence type="ECO:0000256" key="11">
    <source>
        <dbReference type="RuleBase" id="RU003783"/>
    </source>
</evidence>
<evidence type="ECO:0000256" key="4">
    <source>
        <dbReference type="ARBA" id="ARBA00022679"/>
    </source>
</evidence>
<feature type="site" description="Interaction with substrate tRNA" evidence="10">
    <location>
        <position position="105"/>
    </location>
</feature>
<comment type="caution">
    <text evidence="10">Lacks conserved residue(s) required for the propagation of feature annotation.</text>
</comment>
<accession>A0A151A7P2</accession>
<gene>
    <name evidence="10" type="primary">miaA</name>
    <name evidence="14" type="ORF">A0131_07515</name>
</gene>
<dbReference type="NCBIfam" id="TIGR00174">
    <property type="entry name" value="miaA"/>
    <property type="match status" value="1"/>
</dbReference>
<protein>
    <recommendedName>
        <fullName evidence="10">tRNA dimethylallyltransferase</fullName>
        <ecNumber evidence="10">2.5.1.75</ecNumber>
    </recommendedName>
    <alternativeName>
        <fullName evidence="10">Dimethylallyl diphosphate:tRNA dimethylallyltransferase</fullName>
        <shortName evidence="10">DMAPP:tRNA dimethylallyltransferase</shortName>
        <shortName evidence="10">DMATase</shortName>
    </alternativeName>
    <alternativeName>
        <fullName evidence="10">Isopentenyl-diphosphate:tRNA isopentenyltransferase</fullName>
        <shortName evidence="10">IPP transferase</shortName>
        <shortName evidence="10">IPPT</shortName>
        <shortName evidence="10">IPTase</shortName>
    </alternativeName>
</protein>
<dbReference type="Gene3D" id="3.40.50.300">
    <property type="entry name" value="P-loop containing nucleotide triphosphate hydrolases"/>
    <property type="match status" value="1"/>
</dbReference>
<organism evidence="14 15">
    <name type="scientific">Staphylococcus kloosii</name>
    <dbReference type="NCBI Taxonomy" id="29384"/>
    <lineage>
        <taxon>Bacteria</taxon>
        <taxon>Bacillati</taxon>
        <taxon>Bacillota</taxon>
        <taxon>Bacilli</taxon>
        <taxon>Bacillales</taxon>
        <taxon>Staphylococcaceae</taxon>
        <taxon>Staphylococcus</taxon>
    </lineage>
</organism>
<evidence type="ECO:0000256" key="8">
    <source>
        <dbReference type="ARBA" id="ARBA00022842"/>
    </source>
</evidence>
<evidence type="ECO:0000256" key="6">
    <source>
        <dbReference type="ARBA" id="ARBA00022741"/>
    </source>
</evidence>
<evidence type="ECO:0000256" key="2">
    <source>
        <dbReference type="ARBA" id="ARBA00003213"/>
    </source>
</evidence>
<name>A0A151A7P2_9STAP</name>
<dbReference type="InterPro" id="IPR039657">
    <property type="entry name" value="Dimethylallyltransferase"/>
</dbReference>